<name>A0A544T1S3_9BACI</name>
<reference evidence="1 2" key="1">
    <citation type="submission" date="2019-05" db="EMBL/GenBank/DDBJ databases">
        <title>Psychrobacillus vulpis sp. nov., a new species isolated from feces of a red fox that inhabits in The Tablas de Daimiel Natural Park, Albacete, Spain.</title>
        <authorList>
            <person name="Rodriguez M."/>
            <person name="Reina J.C."/>
            <person name="Bejar V."/>
            <person name="Llamas I."/>
        </authorList>
    </citation>
    <scope>NUCLEOTIDE SEQUENCE [LARGE SCALE GENOMIC DNA]</scope>
    <source>
        <strain evidence="1 2">NEAU-3TGS17</strain>
    </source>
</reference>
<dbReference type="AlphaFoldDB" id="A0A544T1S3"/>
<accession>A0A544T1S3</accession>
<comment type="caution">
    <text evidence="1">The sequence shown here is derived from an EMBL/GenBank/DDBJ whole genome shotgun (WGS) entry which is preliminary data.</text>
</comment>
<dbReference type="RefSeq" id="WP_142539850.1">
    <property type="nucleotide sequence ID" value="NZ_BMIE01000007.1"/>
</dbReference>
<sequence>MSKLRVVEIANEEAVKVFPEFEVTNPSYIAGAATNVSDKFFYLYGLATNDSDSSIRQLLSILLRDLRDSMDLKSTSGT</sequence>
<dbReference type="EMBL" id="VDGH01000009">
    <property type="protein sequence ID" value="TQR11405.1"/>
    <property type="molecule type" value="Genomic_DNA"/>
</dbReference>
<keyword evidence="2" id="KW-1185">Reference proteome</keyword>
<protein>
    <submittedName>
        <fullName evidence="1">Uncharacterized protein</fullName>
    </submittedName>
</protein>
<gene>
    <name evidence="1" type="ORF">FG382_15785</name>
</gene>
<dbReference type="Proteomes" id="UP000317316">
    <property type="component" value="Unassembled WGS sequence"/>
</dbReference>
<evidence type="ECO:0000313" key="1">
    <source>
        <dbReference type="EMBL" id="TQR11405.1"/>
    </source>
</evidence>
<organism evidence="1 2">
    <name type="scientific">Psychrobacillus lasiicapitis</name>
    <dbReference type="NCBI Taxonomy" id="1636719"/>
    <lineage>
        <taxon>Bacteria</taxon>
        <taxon>Bacillati</taxon>
        <taxon>Bacillota</taxon>
        <taxon>Bacilli</taxon>
        <taxon>Bacillales</taxon>
        <taxon>Bacillaceae</taxon>
        <taxon>Psychrobacillus</taxon>
    </lineage>
</organism>
<evidence type="ECO:0000313" key="2">
    <source>
        <dbReference type="Proteomes" id="UP000317316"/>
    </source>
</evidence>
<proteinExistence type="predicted"/>